<dbReference type="EMBL" id="CP020373">
    <property type="protein sequence ID" value="AZQ10332.1"/>
    <property type="molecule type" value="Genomic_DNA"/>
</dbReference>
<evidence type="ECO:0000313" key="4">
    <source>
        <dbReference type="Proteomes" id="UP000278437"/>
    </source>
</evidence>
<keyword evidence="1" id="KW-0472">Membrane</keyword>
<feature type="domain" description="AB hydrolase-1" evidence="2">
    <location>
        <begin position="124"/>
        <end position="293"/>
    </location>
</feature>
<reference evidence="4" key="1">
    <citation type="submission" date="2017-03" db="EMBL/GenBank/DDBJ databases">
        <title>Full genome sequence of a non-lethal Shewanella isolate that potentiates virulence of Vibio parahaemolyticus causing acute hepatopancreatic necrosis disease (AHPND) in shrimp.</title>
        <authorList>
            <person name="Prachumwat A."/>
            <person name="Sritunyalucksana K."/>
        </authorList>
    </citation>
    <scope>NUCLEOTIDE SEQUENCE [LARGE SCALE GENOMIC DNA]</scope>
    <source>
        <strain evidence="4">TH2012</strain>
    </source>
</reference>
<keyword evidence="1" id="KW-0812">Transmembrane</keyword>
<dbReference type="Pfam" id="PF12697">
    <property type="entry name" value="Abhydrolase_6"/>
    <property type="match status" value="1"/>
</dbReference>
<keyword evidence="4" id="KW-1185">Reference proteome</keyword>
<dbReference type="GO" id="GO:0016787">
    <property type="term" value="F:hydrolase activity"/>
    <property type="evidence" value="ECO:0007669"/>
    <property type="project" value="UniProtKB-KW"/>
</dbReference>
<protein>
    <submittedName>
        <fullName evidence="3">Alpha/beta hydrolase family protein</fullName>
    </submittedName>
</protein>
<keyword evidence="1" id="KW-1133">Transmembrane helix</keyword>
<dbReference type="RefSeq" id="WP_126166707.1">
    <property type="nucleotide sequence ID" value="NZ_CP020373.1"/>
</dbReference>
<dbReference type="Proteomes" id="UP000278437">
    <property type="component" value="Chromosome"/>
</dbReference>
<evidence type="ECO:0000256" key="1">
    <source>
        <dbReference type="SAM" id="Phobius"/>
    </source>
</evidence>
<evidence type="ECO:0000313" key="3">
    <source>
        <dbReference type="EMBL" id="AZQ10332.1"/>
    </source>
</evidence>
<keyword evidence="3" id="KW-0378">Hydrolase</keyword>
<organism evidence="3 4">
    <name type="scientific">Shewanella khirikhana</name>
    <dbReference type="NCBI Taxonomy" id="1965282"/>
    <lineage>
        <taxon>Bacteria</taxon>
        <taxon>Pseudomonadati</taxon>
        <taxon>Pseudomonadota</taxon>
        <taxon>Gammaproteobacteria</taxon>
        <taxon>Alteromonadales</taxon>
        <taxon>Shewanellaceae</taxon>
        <taxon>Shewanella</taxon>
    </lineage>
</organism>
<dbReference type="SUPFAM" id="SSF53474">
    <property type="entry name" value="alpha/beta-Hydrolases"/>
    <property type="match status" value="1"/>
</dbReference>
<accession>A0ABM7D1V8</accession>
<dbReference type="InterPro" id="IPR000073">
    <property type="entry name" value="AB_hydrolase_1"/>
</dbReference>
<name>A0ABM7D1V8_9GAMM</name>
<evidence type="ECO:0000259" key="2">
    <source>
        <dbReference type="Pfam" id="PF12697"/>
    </source>
</evidence>
<sequence length="508" mass="56024">MKTLLIKTSKHLVIAMVYATLGVVVTALGFGIWFLNSRADLAPWHTKVLENRFTQHSPDANFADYLAREARLKAEIAEGFAGAVPDAGSPVNRYVRGSLSDPSHWQQDWNWSYEWPNPRANYGVLFIHGMSDSPYALSNLAADFKASAHVLGLRLPGHGTLPSGLVSLEWQDMSAAVALAIGHLKTELGDKPLYIVGFSTGAALALHHELKRIEAGKAPDSRAMVFLSPAIGLAPVARGAYWQARLGEWLRLEKLAWNALGIEYDPFKYVSFAVNAGDVVYRLAEENQRQLLSLSPSQKAALPTVLTFQSMADDTVSSRAVVESLYLNLAESRHQLVLYDVNRSPINQRLTLWDPKLELEPLYSSPAMQATVGVVQNQTLEDGSHPLAVEFKPVVPDGDATALGRSWPMNVYSLSHVALPFSKSDSLYGPGLVPHKDRIQIGAAASRGERGIFAVSADEMLRQKWNPFYAFQLHTIKELFYAPQLQPELQRPQLQQPQLQQGVTDAAL</sequence>
<dbReference type="InterPro" id="IPR029058">
    <property type="entry name" value="AB_hydrolase_fold"/>
</dbReference>
<dbReference type="Gene3D" id="3.40.50.1820">
    <property type="entry name" value="alpha/beta hydrolase"/>
    <property type="match status" value="1"/>
</dbReference>
<feature type="transmembrane region" description="Helical" evidence="1">
    <location>
        <begin position="12"/>
        <end position="35"/>
    </location>
</feature>
<gene>
    <name evidence="3" type="ORF">STH12_01201</name>
</gene>
<proteinExistence type="predicted"/>